<dbReference type="SUPFAM" id="SSF52343">
    <property type="entry name" value="Ferredoxin reductase-like, C-terminal NADP-linked domain"/>
    <property type="match status" value="1"/>
</dbReference>
<keyword evidence="3" id="KW-0028">Amino-acid biosynthesis</keyword>
<dbReference type="Pfam" id="PF00667">
    <property type="entry name" value="FAD_binding_1"/>
    <property type="match status" value="1"/>
</dbReference>
<feature type="domain" description="FAD-binding FR-type" evidence="11">
    <location>
        <begin position="320"/>
        <end position="557"/>
    </location>
</feature>
<dbReference type="InterPro" id="IPR008254">
    <property type="entry name" value="Flavodoxin/NO_synth"/>
</dbReference>
<keyword evidence="4" id="KW-0285">Flavoprotein</keyword>
<dbReference type="EC" id="1.16.1.8" evidence="9"/>
<evidence type="ECO:0000256" key="7">
    <source>
        <dbReference type="ARBA" id="ARBA00022857"/>
    </source>
</evidence>
<keyword evidence="13" id="KW-1185">Reference proteome</keyword>
<dbReference type="AlphaFoldDB" id="A0A6A1QEX8"/>
<organism evidence="12 13">
    <name type="scientific">Balaenoptera physalus</name>
    <name type="common">Fin whale</name>
    <name type="synonym">Balaena physalus</name>
    <dbReference type="NCBI Taxonomy" id="9770"/>
    <lineage>
        <taxon>Eukaryota</taxon>
        <taxon>Metazoa</taxon>
        <taxon>Chordata</taxon>
        <taxon>Craniata</taxon>
        <taxon>Vertebrata</taxon>
        <taxon>Euteleostomi</taxon>
        <taxon>Mammalia</taxon>
        <taxon>Eutheria</taxon>
        <taxon>Laurasiatheria</taxon>
        <taxon>Artiodactyla</taxon>
        <taxon>Whippomorpha</taxon>
        <taxon>Cetacea</taxon>
        <taxon>Mysticeti</taxon>
        <taxon>Balaenopteridae</taxon>
        <taxon>Balaenoptera</taxon>
    </lineage>
</organism>
<dbReference type="Pfam" id="PF00175">
    <property type="entry name" value="NAD_binding_1"/>
    <property type="match status" value="1"/>
</dbReference>
<comment type="caution">
    <text evidence="12">The sequence shown here is derived from an EMBL/GenBank/DDBJ whole genome shotgun (WGS) entry which is preliminary data.</text>
</comment>
<keyword evidence="8" id="KW-0560">Oxidoreductase</keyword>
<dbReference type="InterPro" id="IPR023173">
    <property type="entry name" value="NADPH_Cyt_P450_Rdtase_alpha"/>
</dbReference>
<evidence type="ECO:0000256" key="5">
    <source>
        <dbReference type="ARBA" id="ARBA00022643"/>
    </source>
</evidence>
<evidence type="ECO:0000256" key="4">
    <source>
        <dbReference type="ARBA" id="ARBA00022630"/>
    </source>
</evidence>
<dbReference type="PANTHER" id="PTHR19384:SF84">
    <property type="entry name" value="METHIONINE SYNTHASE REDUCTASE"/>
    <property type="match status" value="1"/>
</dbReference>
<dbReference type="Gene3D" id="3.40.50.360">
    <property type="match status" value="2"/>
</dbReference>
<dbReference type="InterPro" id="IPR001433">
    <property type="entry name" value="OxRdtase_FAD/NAD-bd"/>
</dbReference>
<dbReference type="InterPro" id="IPR039261">
    <property type="entry name" value="FNR_nucleotide-bd"/>
</dbReference>
<gene>
    <name evidence="12" type="ORF">E2I00_016468</name>
</gene>
<dbReference type="FunFam" id="3.40.50.80:FF:000018">
    <property type="entry name" value="NADPH--cytochrome P450 reductase"/>
    <property type="match status" value="1"/>
</dbReference>
<feature type="non-terminal residue" evidence="12">
    <location>
        <position position="1"/>
    </location>
</feature>
<evidence type="ECO:0000256" key="6">
    <source>
        <dbReference type="ARBA" id="ARBA00022827"/>
    </source>
</evidence>
<dbReference type="Pfam" id="PF00258">
    <property type="entry name" value="Flavodoxin_1"/>
    <property type="match status" value="1"/>
</dbReference>
<dbReference type="GO" id="GO:0005829">
    <property type="term" value="C:cytosol"/>
    <property type="evidence" value="ECO:0007669"/>
    <property type="project" value="TreeGrafter"/>
</dbReference>
<comment type="cofactor">
    <cofactor evidence="2">
        <name>FAD</name>
        <dbReference type="ChEBI" id="CHEBI:57692"/>
    </cofactor>
</comment>
<dbReference type="EMBL" id="SGJD01000340">
    <property type="protein sequence ID" value="KAB0405603.1"/>
    <property type="molecule type" value="Genomic_DNA"/>
</dbReference>
<evidence type="ECO:0000256" key="1">
    <source>
        <dbReference type="ARBA" id="ARBA00001917"/>
    </source>
</evidence>
<keyword evidence="5" id="KW-0288">FMN</keyword>
<dbReference type="Gene3D" id="3.40.50.80">
    <property type="entry name" value="Nucleotide-binding domain of ferredoxin-NADP reductase (FNR) module"/>
    <property type="match status" value="1"/>
</dbReference>
<accession>A0A6A1QEX8</accession>
<dbReference type="FunFam" id="1.20.990.10:FF:000007">
    <property type="entry name" value="Methionine synthase reductase"/>
    <property type="match status" value="1"/>
</dbReference>
<dbReference type="OrthoDB" id="1856718at2759"/>
<evidence type="ECO:0000313" key="12">
    <source>
        <dbReference type="EMBL" id="KAB0405603.1"/>
    </source>
</evidence>
<evidence type="ECO:0000256" key="2">
    <source>
        <dbReference type="ARBA" id="ARBA00001974"/>
    </source>
</evidence>
<keyword evidence="7" id="KW-0521">NADP</keyword>
<dbReference type="Gene3D" id="2.40.30.10">
    <property type="entry name" value="Translation factors"/>
    <property type="match status" value="1"/>
</dbReference>
<evidence type="ECO:0000256" key="3">
    <source>
        <dbReference type="ARBA" id="ARBA00022605"/>
    </source>
</evidence>
<evidence type="ECO:0000259" key="11">
    <source>
        <dbReference type="PROSITE" id="PS51384"/>
    </source>
</evidence>
<dbReference type="GO" id="GO:0030586">
    <property type="term" value="F:[methionine synthase] reductase (NADPH) activity"/>
    <property type="evidence" value="ECO:0007669"/>
    <property type="project" value="UniProtKB-EC"/>
</dbReference>
<dbReference type="GO" id="GO:0010181">
    <property type="term" value="F:FMN binding"/>
    <property type="evidence" value="ECO:0007669"/>
    <property type="project" value="InterPro"/>
</dbReference>
<dbReference type="PANTHER" id="PTHR19384">
    <property type="entry name" value="NITRIC OXIDE SYNTHASE-RELATED"/>
    <property type="match status" value="1"/>
</dbReference>
<name>A0A6A1QEX8_BALPH</name>
<dbReference type="InterPro" id="IPR001709">
    <property type="entry name" value="Flavoprot_Pyr_Nucl_cyt_Rdtase"/>
</dbReference>
<dbReference type="CDD" id="cd06203">
    <property type="entry name" value="methionine_synthase_red"/>
    <property type="match status" value="1"/>
</dbReference>
<dbReference type="GO" id="GO:0009086">
    <property type="term" value="P:methionine biosynthetic process"/>
    <property type="evidence" value="ECO:0007669"/>
    <property type="project" value="TreeGrafter"/>
</dbReference>
<evidence type="ECO:0000256" key="8">
    <source>
        <dbReference type="ARBA" id="ARBA00023002"/>
    </source>
</evidence>
<sequence>YKDCECPGYPFRDDAGTLPGGSAASDFGDPHTTGSGLAKQSPNLCLTDLRGPVQSDYTKLERRYFPVFLLATFDHHLFFPFHKSDCNCYSCSSRCFEVMKRFLLLYASQRGQAQAIAEDISEKAVVYGFSADLHCISESHKLSGLGDSEYTYFCNGGKIIDKRFQELGAQRFYDTGHADDCVGLEFVVEPWINGLWAALAKHFLLSRGKEEMNGTLTMASNASRRTDPVTPELLHIESQVGLLRLDGSRRNDAEVLEQNAVNRGQSNTLIADFEPSLIRSIPPLSQASLNIPALPPEYLQVHLEESFGQEESQAPVTSVDPVFHVPISKAVQLTMNDAIKTTLLIELDISPLVFLWMEHIVFSVFCVIGSFPPACKGAALPQHIPEKCSLHFLLTWCLEIRALPKKAFVRALVDHTGDGAEKRRLQELCSRQGAADYNRFVRDSRSCLLDLLLAFPSCQPPLGLLLEHLPKLQPRPYSCASSSLFHPGKLHFIFNIVEFWSDTTAVALRKGVCTGWLAALVESVLQPSTHASRADGEKALAPEISISPRATNFFHLPNDPSVPIIMVGPGTGIAPFIGFLQHREKLREHHPDGHFGAMWLFFGCRHKDRDYLFRYVTILALEELRHFLKCGILTHLKVSFSRDAPVGEEEAPAKYVQDSIQRHSEQVARVLLQENGHVYVCGDAKNMAKDVNDVLVEIISKEVGVEKLEAMKTLATLKEEKRYLQDIW</sequence>
<evidence type="ECO:0000256" key="10">
    <source>
        <dbReference type="ARBA" id="ARBA00040659"/>
    </source>
</evidence>
<protein>
    <recommendedName>
        <fullName evidence="10">Methionine synthase reductase</fullName>
        <ecNumber evidence="9">1.16.1.8</ecNumber>
    </recommendedName>
</protein>
<proteinExistence type="predicted"/>
<dbReference type="InterPro" id="IPR017938">
    <property type="entry name" value="Riboflavin_synthase-like_b-brl"/>
</dbReference>
<dbReference type="GO" id="GO:0050667">
    <property type="term" value="P:homocysteine metabolic process"/>
    <property type="evidence" value="ECO:0007669"/>
    <property type="project" value="TreeGrafter"/>
</dbReference>
<reference evidence="12 13" key="1">
    <citation type="journal article" date="2019" name="PLoS ONE">
        <title>Genomic analyses reveal an absence of contemporary introgressive admixture between fin whales and blue whales, despite known hybrids.</title>
        <authorList>
            <person name="Westbury M.V."/>
            <person name="Petersen B."/>
            <person name="Lorenzen E.D."/>
        </authorList>
    </citation>
    <scope>NUCLEOTIDE SEQUENCE [LARGE SCALE GENOMIC DNA]</scope>
    <source>
        <strain evidence="12">FinWhale-01</strain>
    </source>
</reference>
<dbReference type="Proteomes" id="UP000437017">
    <property type="component" value="Unassembled WGS sequence"/>
</dbReference>
<dbReference type="PROSITE" id="PS51384">
    <property type="entry name" value="FAD_FR"/>
    <property type="match status" value="1"/>
</dbReference>
<dbReference type="PRINTS" id="PR00371">
    <property type="entry name" value="FPNCR"/>
</dbReference>
<dbReference type="SUPFAM" id="SSF52218">
    <property type="entry name" value="Flavoproteins"/>
    <property type="match status" value="1"/>
</dbReference>
<dbReference type="Gene3D" id="1.20.990.10">
    <property type="entry name" value="NADPH-cytochrome p450 Reductase, Chain A, domain 3"/>
    <property type="match status" value="2"/>
</dbReference>
<dbReference type="InterPro" id="IPR003097">
    <property type="entry name" value="CysJ-like_FAD-binding"/>
</dbReference>
<evidence type="ECO:0000256" key="9">
    <source>
        <dbReference type="ARBA" id="ARBA00039088"/>
    </source>
</evidence>
<evidence type="ECO:0000313" key="13">
    <source>
        <dbReference type="Proteomes" id="UP000437017"/>
    </source>
</evidence>
<dbReference type="InterPro" id="IPR029039">
    <property type="entry name" value="Flavoprotein-like_sf"/>
</dbReference>
<dbReference type="SUPFAM" id="SSF63380">
    <property type="entry name" value="Riboflavin synthase domain-like"/>
    <property type="match status" value="1"/>
</dbReference>
<dbReference type="GO" id="GO:0050660">
    <property type="term" value="F:flavin adenine dinucleotide binding"/>
    <property type="evidence" value="ECO:0007669"/>
    <property type="project" value="TreeGrafter"/>
</dbReference>
<dbReference type="InterPro" id="IPR017927">
    <property type="entry name" value="FAD-bd_FR_type"/>
</dbReference>
<comment type="cofactor">
    <cofactor evidence="1">
        <name>FMN</name>
        <dbReference type="ChEBI" id="CHEBI:58210"/>
    </cofactor>
</comment>
<keyword evidence="6" id="KW-0274">FAD</keyword>